<accession>A0ABT2BG18</accession>
<reference evidence="1 2" key="1">
    <citation type="submission" date="2022-08" db="EMBL/GenBank/DDBJ databases">
        <title>Reclassification of Massilia species as members of the genera Telluria, Duganella, Pseudoduganella, Mokoshia gen. nov. and Zemynaea gen. nov. using orthogonal and non-orthogonal genome-based approaches.</title>
        <authorList>
            <person name="Bowman J.P."/>
        </authorList>
    </citation>
    <scope>NUCLEOTIDE SEQUENCE [LARGE SCALE GENOMIC DNA]</scope>
    <source>
        <strain evidence="1 2">JCM 31607</strain>
    </source>
</reference>
<evidence type="ECO:0000313" key="1">
    <source>
        <dbReference type="EMBL" id="MCS0607467.1"/>
    </source>
</evidence>
<sequence length="224" mass="25235">MRVLWIDAKQEVAFTYQLETPCALPQPARVAMLEADVRSRRLSLLLVDPGAPACPAAAVPEKHRELQARAWEVIAPLVASAPAIFLPRRRAEMIAHRVAETGVSRATILRYLRRYWERGQTLAALLPDYANSGAPGKIRVPNAHVKRGRPRKDASQPGLNADAQIRATFRTAVARYAATHAEFSRRGAYRQMLEDFFRERDDSSIPTFGQFKYWIERDAACALR</sequence>
<organism evidence="1 2">
    <name type="scientific">Massilia solisilvae</name>
    <dbReference type="NCBI Taxonomy" id="1811225"/>
    <lineage>
        <taxon>Bacteria</taxon>
        <taxon>Pseudomonadati</taxon>
        <taxon>Pseudomonadota</taxon>
        <taxon>Betaproteobacteria</taxon>
        <taxon>Burkholderiales</taxon>
        <taxon>Oxalobacteraceae</taxon>
        <taxon>Telluria group</taxon>
        <taxon>Massilia</taxon>
    </lineage>
</organism>
<dbReference type="RefSeq" id="WP_258855187.1">
    <property type="nucleotide sequence ID" value="NZ_JANUGV010000001.1"/>
</dbReference>
<keyword evidence="2" id="KW-1185">Reference proteome</keyword>
<proteinExistence type="predicted"/>
<evidence type="ECO:0008006" key="3">
    <source>
        <dbReference type="Google" id="ProtNLM"/>
    </source>
</evidence>
<name>A0ABT2BG18_9BURK</name>
<gene>
    <name evidence="1" type="ORF">NX773_04710</name>
</gene>
<comment type="caution">
    <text evidence="1">The sequence shown here is derived from an EMBL/GenBank/DDBJ whole genome shotgun (WGS) entry which is preliminary data.</text>
</comment>
<dbReference type="Proteomes" id="UP001205861">
    <property type="component" value="Unassembled WGS sequence"/>
</dbReference>
<evidence type="ECO:0000313" key="2">
    <source>
        <dbReference type="Proteomes" id="UP001205861"/>
    </source>
</evidence>
<protein>
    <recommendedName>
        <fullName evidence="3">Helix-turn-helix domain-containing protein</fullName>
    </recommendedName>
</protein>
<dbReference type="EMBL" id="JANUGV010000001">
    <property type="protein sequence ID" value="MCS0607467.1"/>
    <property type="molecule type" value="Genomic_DNA"/>
</dbReference>